<dbReference type="InterPro" id="IPR000953">
    <property type="entry name" value="Chromo/chromo_shadow_dom"/>
</dbReference>
<dbReference type="InterPro" id="IPR016197">
    <property type="entry name" value="Chromo-like_dom_sf"/>
</dbReference>
<name>E7A2I4_SPORE</name>
<dbReference type="InterPro" id="IPR023780">
    <property type="entry name" value="Chromo_domain"/>
</dbReference>
<dbReference type="GO" id="GO:0031507">
    <property type="term" value="P:heterochromatin formation"/>
    <property type="evidence" value="ECO:0007669"/>
    <property type="project" value="InterPro"/>
</dbReference>
<dbReference type="GO" id="GO:0000792">
    <property type="term" value="C:heterochromatin"/>
    <property type="evidence" value="ECO:0007669"/>
    <property type="project" value="UniProtKB-ARBA"/>
</dbReference>
<dbReference type="SMART" id="SM00298">
    <property type="entry name" value="CHROMO"/>
    <property type="match status" value="1"/>
</dbReference>
<feature type="compositionally biased region" description="Basic residues" evidence="3">
    <location>
        <begin position="47"/>
        <end position="56"/>
    </location>
</feature>
<feature type="compositionally biased region" description="Acidic residues" evidence="3">
    <location>
        <begin position="224"/>
        <end position="241"/>
    </location>
</feature>
<dbReference type="HOGENOM" id="CLU_048468_0_0_1"/>
<organism evidence="5 6">
    <name type="scientific">Sporisorium reilianum (strain SRZ2)</name>
    <name type="common">Maize head smut fungus</name>
    <dbReference type="NCBI Taxonomy" id="999809"/>
    <lineage>
        <taxon>Eukaryota</taxon>
        <taxon>Fungi</taxon>
        <taxon>Dikarya</taxon>
        <taxon>Basidiomycota</taxon>
        <taxon>Ustilaginomycotina</taxon>
        <taxon>Ustilaginomycetes</taxon>
        <taxon>Ustilaginales</taxon>
        <taxon>Ustilaginaceae</taxon>
        <taxon>Sporisorium</taxon>
    </lineage>
</organism>
<dbReference type="PROSITE" id="PS50013">
    <property type="entry name" value="CHROMO_2"/>
    <property type="match status" value="1"/>
</dbReference>
<feature type="domain" description="Chromo" evidence="4">
    <location>
        <begin position="87"/>
        <end position="148"/>
    </location>
</feature>
<proteinExistence type="predicted"/>
<dbReference type="eggNOG" id="KOG1911">
    <property type="taxonomic scope" value="Eukaryota"/>
</dbReference>
<feature type="region of interest" description="Disordered" evidence="3">
    <location>
        <begin position="1"/>
        <end position="102"/>
    </location>
</feature>
<dbReference type="Pfam" id="PF01393">
    <property type="entry name" value="Chromo_shadow"/>
    <property type="match status" value="1"/>
</dbReference>
<keyword evidence="2" id="KW-0539">Nucleus</keyword>
<keyword evidence="6" id="KW-1185">Reference proteome</keyword>
<feature type="compositionally biased region" description="Basic residues" evidence="3">
    <location>
        <begin position="209"/>
        <end position="220"/>
    </location>
</feature>
<dbReference type="OrthoDB" id="2630497at2759"/>
<dbReference type="PROSITE" id="PS00598">
    <property type="entry name" value="CHROMO_1"/>
    <property type="match status" value="1"/>
</dbReference>
<evidence type="ECO:0000313" key="5">
    <source>
        <dbReference type="EMBL" id="CBQ73691.1"/>
    </source>
</evidence>
<dbReference type="Pfam" id="PF00385">
    <property type="entry name" value="Chromo"/>
    <property type="match status" value="1"/>
</dbReference>
<feature type="compositionally biased region" description="Acidic residues" evidence="3">
    <location>
        <begin position="161"/>
        <end position="181"/>
    </location>
</feature>
<dbReference type="CDD" id="cd00024">
    <property type="entry name" value="CD_CSD"/>
    <property type="match status" value="1"/>
</dbReference>
<dbReference type="SUPFAM" id="SSF54160">
    <property type="entry name" value="Chromo domain-like"/>
    <property type="match status" value="2"/>
</dbReference>
<evidence type="ECO:0000256" key="2">
    <source>
        <dbReference type="ARBA" id="ARBA00023242"/>
    </source>
</evidence>
<dbReference type="PANTHER" id="PTHR47240">
    <property type="entry name" value="CHROMO DOMAIN-CONTAINING PROTEIN LHP1"/>
    <property type="match status" value="1"/>
</dbReference>
<feature type="compositionally biased region" description="Acidic residues" evidence="3">
    <location>
        <begin position="63"/>
        <end position="89"/>
    </location>
</feature>
<reference evidence="5 6" key="1">
    <citation type="journal article" date="2010" name="Science">
        <title>Pathogenicity determinants in smut fungi revealed by genome comparison.</title>
        <authorList>
            <person name="Schirawski J."/>
            <person name="Mannhaupt G."/>
            <person name="Muench K."/>
            <person name="Brefort T."/>
            <person name="Schipper K."/>
            <person name="Doehlemann G."/>
            <person name="Di Stasio M."/>
            <person name="Roessel N."/>
            <person name="Mendoza-Mendoza A."/>
            <person name="Pester D."/>
            <person name="Mueller O."/>
            <person name="Winterberg B."/>
            <person name="Meyer E."/>
            <person name="Ghareeb H."/>
            <person name="Wollenberg T."/>
            <person name="Muensterkoetter M."/>
            <person name="Wong P."/>
            <person name="Walter M."/>
            <person name="Stukenbrock E."/>
            <person name="Gueldener U."/>
            <person name="Kahmann R."/>
        </authorList>
    </citation>
    <scope>NUCLEOTIDE SEQUENCE [LARGE SCALE GENOMIC DNA]</scope>
    <source>
        <strain evidence="6">SRZ2</strain>
    </source>
</reference>
<dbReference type="GO" id="GO:0005634">
    <property type="term" value="C:nucleus"/>
    <property type="evidence" value="ECO:0007669"/>
    <property type="project" value="UniProtKB-SubCell"/>
</dbReference>
<dbReference type="Proteomes" id="UP000008867">
    <property type="component" value="Chromosome 8"/>
</dbReference>
<feature type="compositionally biased region" description="Low complexity" evidence="3">
    <location>
        <begin position="1"/>
        <end position="21"/>
    </location>
</feature>
<dbReference type="Gene3D" id="2.40.50.40">
    <property type="match status" value="2"/>
</dbReference>
<dbReference type="PANTHER" id="PTHR47240:SF2">
    <property type="entry name" value="CHROMO DOMAIN-CONTAINING PROTEIN LHP1"/>
    <property type="match status" value="1"/>
</dbReference>
<evidence type="ECO:0000256" key="3">
    <source>
        <dbReference type="SAM" id="MobiDB-lite"/>
    </source>
</evidence>
<comment type="subcellular location">
    <subcellularLocation>
        <location evidence="1">Nucleus</location>
    </subcellularLocation>
</comment>
<dbReference type="InterPro" id="IPR008251">
    <property type="entry name" value="Chromo_shadow_dom"/>
</dbReference>
<dbReference type="AlphaFoldDB" id="E7A2I4"/>
<dbReference type="InterPro" id="IPR023779">
    <property type="entry name" value="Chromodomain_CS"/>
</dbReference>
<dbReference type="InterPro" id="IPR044251">
    <property type="entry name" value="LHP1-like"/>
</dbReference>
<evidence type="ECO:0000313" key="6">
    <source>
        <dbReference type="Proteomes" id="UP000008867"/>
    </source>
</evidence>
<feature type="compositionally biased region" description="Basic and acidic residues" evidence="3">
    <location>
        <begin position="242"/>
        <end position="257"/>
    </location>
</feature>
<accession>E7A2I4</accession>
<dbReference type="PRINTS" id="PR00504">
    <property type="entry name" value="CHROMODOMAIN"/>
</dbReference>
<feature type="region of interest" description="Disordered" evidence="3">
    <location>
        <begin position="133"/>
        <end position="257"/>
    </location>
</feature>
<dbReference type="SMART" id="SM00300">
    <property type="entry name" value="ChSh"/>
    <property type="match status" value="1"/>
</dbReference>
<evidence type="ECO:0000256" key="1">
    <source>
        <dbReference type="ARBA" id="ARBA00004123"/>
    </source>
</evidence>
<dbReference type="VEuPathDB" id="FungiDB:sr14286"/>
<dbReference type="InterPro" id="IPR017984">
    <property type="entry name" value="Chromo_dom_subgr"/>
</dbReference>
<protein>
    <recommendedName>
        <fullName evidence="4">Chromo domain-containing protein</fullName>
    </recommendedName>
</protein>
<gene>
    <name evidence="5" type="ORF">sr14286</name>
</gene>
<evidence type="ECO:0000259" key="4">
    <source>
        <dbReference type="PROSITE" id="PS50013"/>
    </source>
</evidence>
<dbReference type="EMBL" id="FQ311473">
    <property type="protein sequence ID" value="CBQ73691.1"/>
    <property type="molecule type" value="Genomic_DNA"/>
</dbReference>
<sequence>MPVTPRGRSRTASTSASPSKSNGRKQPARIALDISDDEDEQIVEKKPAKRGRPPKAAKKDVQTVEDDDEEDEEDEDDDDSVQAEDEYEVEAIRTHRPLKGAESWNMEYRIKWKGYDEADNTWEPETNLPRNMVDAYWKTQPSKSQPKKFEQVQKRKPRHDDDDDDDDLDEIEVVDDEEAEEEPHGKPASRGKNGRRASAPSSKNGSPAKKPRMSTSSRRRASPEDEEDEEDDEEEDSDDDGDARSKPKNENKQRAMDKVRSRFLDHYMSREDWEDCVDCIINMQRSEDDSRLQSWVQFEQSKSWTRAMKSIEMPEEANGRGPRLWVDNDIANERCPQKVIKFYQQHVRFSNPRLAR</sequence>